<proteinExistence type="predicted"/>
<organism evidence="2 3">
    <name type="scientific">Suillus luteus UH-Slu-Lm8-n1</name>
    <dbReference type="NCBI Taxonomy" id="930992"/>
    <lineage>
        <taxon>Eukaryota</taxon>
        <taxon>Fungi</taxon>
        <taxon>Dikarya</taxon>
        <taxon>Basidiomycota</taxon>
        <taxon>Agaricomycotina</taxon>
        <taxon>Agaricomycetes</taxon>
        <taxon>Agaricomycetidae</taxon>
        <taxon>Boletales</taxon>
        <taxon>Suillineae</taxon>
        <taxon>Suillaceae</taxon>
        <taxon>Suillus</taxon>
    </lineage>
</organism>
<evidence type="ECO:0008006" key="4">
    <source>
        <dbReference type="Google" id="ProtNLM"/>
    </source>
</evidence>
<reference evidence="2 3" key="1">
    <citation type="submission" date="2014-04" db="EMBL/GenBank/DDBJ databases">
        <authorList>
            <consortium name="DOE Joint Genome Institute"/>
            <person name="Kuo A."/>
            <person name="Ruytinx J."/>
            <person name="Rineau F."/>
            <person name="Colpaert J."/>
            <person name="Kohler A."/>
            <person name="Nagy L.G."/>
            <person name="Floudas D."/>
            <person name="Copeland A."/>
            <person name="Barry K.W."/>
            <person name="Cichocki N."/>
            <person name="Veneault-Fourrey C."/>
            <person name="LaButti K."/>
            <person name="Lindquist E.A."/>
            <person name="Lipzen A."/>
            <person name="Lundell T."/>
            <person name="Morin E."/>
            <person name="Murat C."/>
            <person name="Sun H."/>
            <person name="Tunlid A."/>
            <person name="Henrissat B."/>
            <person name="Grigoriev I.V."/>
            <person name="Hibbett D.S."/>
            <person name="Martin F."/>
            <person name="Nordberg H.P."/>
            <person name="Cantor M.N."/>
            <person name="Hua S.X."/>
        </authorList>
    </citation>
    <scope>NUCLEOTIDE SEQUENCE [LARGE SCALE GENOMIC DNA]</scope>
    <source>
        <strain evidence="2 3">UH-Slu-Lm8-n1</strain>
    </source>
</reference>
<evidence type="ECO:0000256" key="1">
    <source>
        <dbReference type="SAM" id="SignalP"/>
    </source>
</evidence>
<keyword evidence="1" id="KW-0732">Signal</keyword>
<dbReference type="AlphaFoldDB" id="A0A0D0AV02"/>
<name>A0A0D0AV02_9AGAM</name>
<dbReference type="HOGENOM" id="CLU_2499359_0_0_1"/>
<accession>A0A0D0AV02</accession>
<protein>
    <recommendedName>
        <fullName evidence="4">Secreted protein</fullName>
    </recommendedName>
</protein>
<evidence type="ECO:0000313" key="2">
    <source>
        <dbReference type="EMBL" id="KIK41749.1"/>
    </source>
</evidence>
<keyword evidence="3" id="KW-1185">Reference proteome</keyword>
<gene>
    <name evidence="2" type="ORF">CY34DRAFT_186826</name>
</gene>
<reference evidence="3" key="2">
    <citation type="submission" date="2015-01" db="EMBL/GenBank/DDBJ databases">
        <title>Evolutionary Origins and Diversification of the Mycorrhizal Mutualists.</title>
        <authorList>
            <consortium name="DOE Joint Genome Institute"/>
            <consortium name="Mycorrhizal Genomics Consortium"/>
            <person name="Kohler A."/>
            <person name="Kuo A."/>
            <person name="Nagy L.G."/>
            <person name="Floudas D."/>
            <person name="Copeland A."/>
            <person name="Barry K.W."/>
            <person name="Cichocki N."/>
            <person name="Veneault-Fourrey C."/>
            <person name="LaButti K."/>
            <person name="Lindquist E.A."/>
            <person name="Lipzen A."/>
            <person name="Lundell T."/>
            <person name="Morin E."/>
            <person name="Murat C."/>
            <person name="Riley R."/>
            <person name="Ohm R."/>
            <person name="Sun H."/>
            <person name="Tunlid A."/>
            <person name="Henrissat B."/>
            <person name="Grigoriev I.V."/>
            <person name="Hibbett D.S."/>
            <person name="Martin F."/>
        </authorList>
    </citation>
    <scope>NUCLEOTIDE SEQUENCE [LARGE SCALE GENOMIC DNA]</scope>
    <source>
        <strain evidence="3">UH-Slu-Lm8-n1</strain>
    </source>
</reference>
<feature type="chain" id="PRO_5002218881" description="Secreted protein" evidence="1">
    <location>
        <begin position="17"/>
        <end position="86"/>
    </location>
</feature>
<feature type="signal peptide" evidence="1">
    <location>
        <begin position="1"/>
        <end position="16"/>
    </location>
</feature>
<dbReference type="InParanoid" id="A0A0D0AV02"/>
<sequence length="86" mass="9469">MIYWFLVILLPLSTSAVICSMNCRYARCSNRCGHTPGTELTTGGNFGSCIACPIAHCVLYLPVLKPDISANEHPRSSRHFTVNIID</sequence>
<evidence type="ECO:0000313" key="3">
    <source>
        <dbReference type="Proteomes" id="UP000054485"/>
    </source>
</evidence>
<dbReference type="EMBL" id="KN835259">
    <property type="protein sequence ID" value="KIK41749.1"/>
    <property type="molecule type" value="Genomic_DNA"/>
</dbReference>
<dbReference type="Proteomes" id="UP000054485">
    <property type="component" value="Unassembled WGS sequence"/>
</dbReference>